<evidence type="ECO:0000313" key="4">
    <source>
        <dbReference type="EMBL" id="SFO26370.1"/>
    </source>
</evidence>
<dbReference type="STRING" id="655353.SAMN04488056_104175"/>
<keyword evidence="5" id="KW-1185">Reference proteome</keyword>
<dbReference type="InterPro" id="IPR055346">
    <property type="entry name" value="Fe-S_cluster_assembly_SufBD"/>
</dbReference>
<dbReference type="OrthoDB" id="9768262at2"/>
<dbReference type="InterPro" id="IPR037284">
    <property type="entry name" value="SUF_FeS_clus_asmbl_SufBD_sf"/>
</dbReference>
<dbReference type="RefSeq" id="WP_090071651.1">
    <property type="nucleotide sequence ID" value="NZ_FOVR01000004.1"/>
</dbReference>
<feature type="domain" description="SUF system FeS cluster assembly SufBD core" evidence="2">
    <location>
        <begin position="184"/>
        <end position="406"/>
    </location>
</feature>
<dbReference type="Proteomes" id="UP000199236">
    <property type="component" value="Unassembled WGS sequence"/>
</dbReference>
<comment type="similarity">
    <text evidence="1">Belongs to the iron-sulfur cluster assembly SufBD family.</text>
</comment>
<dbReference type="Pfam" id="PF19295">
    <property type="entry name" value="SufBD_N"/>
    <property type="match status" value="1"/>
</dbReference>
<organism evidence="4 5">
    <name type="scientific">Cohaesibacter marisflavi</name>
    <dbReference type="NCBI Taxonomy" id="655353"/>
    <lineage>
        <taxon>Bacteria</taxon>
        <taxon>Pseudomonadati</taxon>
        <taxon>Pseudomonadota</taxon>
        <taxon>Alphaproteobacteria</taxon>
        <taxon>Hyphomicrobiales</taxon>
        <taxon>Cohaesibacteraceae</taxon>
    </lineage>
</organism>
<protein>
    <submittedName>
        <fullName evidence="4">Fe-S cluster assembly protein SufD</fullName>
    </submittedName>
</protein>
<evidence type="ECO:0000313" key="5">
    <source>
        <dbReference type="Proteomes" id="UP000199236"/>
    </source>
</evidence>
<evidence type="ECO:0000259" key="2">
    <source>
        <dbReference type="Pfam" id="PF01458"/>
    </source>
</evidence>
<gene>
    <name evidence="4" type="ORF">SAMN04488056_104175</name>
</gene>
<dbReference type="SUPFAM" id="SSF101960">
    <property type="entry name" value="Stabilizer of iron transporter SufD"/>
    <property type="match status" value="1"/>
</dbReference>
<name>A0A1I5FRH3_9HYPH</name>
<feature type="domain" description="SUF system FeS cluster assembly SufBD N-terminal" evidence="3">
    <location>
        <begin position="32"/>
        <end position="173"/>
    </location>
</feature>
<evidence type="ECO:0000259" key="3">
    <source>
        <dbReference type="Pfam" id="PF19295"/>
    </source>
</evidence>
<proteinExistence type="inferred from homology"/>
<reference evidence="4 5" key="1">
    <citation type="submission" date="2016-10" db="EMBL/GenBank/DDBJ databases">
        <authorList>
            <person name="de Groot N.N."/>
        </authorList>
    </citation>
    <scope>NUCLEOTIDE SEQUENCE [LARGE SCALE GENOMIC DNA]</scope>
    <source>
        <strain evidence="4 5">CGMCC 1.9157</strain>
    </source>
</reference>
<dbReference type="Pfam" id="PF01458">
    <property type="entry name" value="SUFBD_core"/>
    <property type="match status" value="1"/>
</dbReference>
<dbReference type="NCBIfam" id="TIGR01981">
    <property type="entry name" value="sufD"/>
    <property type="match status" value="1"/>
</dbReference>
<dbReference type="PANTHER" id="PTHR43575:SF1">
    <property type="entry name" value="PROTEIN ABCI7, CHLOROPLASTIC"/>
    <property type="match status" value="1"/>
</dbReference>
<dbReference type="AlphaFoldDB" id="A0A1I5FRH3"/>
<dbReference type="InterPro" id="IPR011542">
    <property type="entry name" value="SUF_FeS_clus_asmbl_SufD"/>
</dbReference>
<dbReference type="InterPro" id="IPR045595">
    <property type="entry name" value="SufBD_N"/>
</dbReference>
<dbReference type="InterPro" id="IPR000825">
    <property type="entry name" value="SUF_FeS_clus_asmbl_SufBD_core"/>
</dbReference>
<accession>A0A1I5FRH3</accession>
<sequence length="435" mass="46806">MTKPTIKTAADEALEGLLKAAQENLPGNSDFSSLRSAAVSAFEQNGLPTRRVEDWKYSDLKRVMPSDLALAEPVDAATARENLSGSGILKSVDKIQLVLVNGCFSAELSDLSELEDSVTVRSVSDALQAGDFVLDDPEIAKGDIALSLNTALLQDGVIVEIAEGADLAKPLEIRHVMLGGGLATLRNRVVIGKGAKVGIIETFVGDAAAYQLNSAIDYRIADDVKLNVMRIINEGDQAIHLGSTTATVGGNVHFEHFTLSASGQFVRSQSFVAMLGEYSDADLFGASLVNGKRHSDITLKMDHAVPNCNSKEQYRTVLDDKAEGVFQGQIIVRQYAQKTDAKMMSQALLLSEDASFNNKPELEIYADDVVCGHGATCGDLDEDLLFYLGSRGIPKDLAKKMLVMAFLAEAIENVSNDQFVEALEGYILDRLGLSE</sequence>
<evidence type="ECO:0000256" key="1">
    <source>
        <dbReference type="ARBA" id="ARBA00043967"/>
    </source>
</evidence>
<dbReference type="GO" id="GO:0016226">
    <property type="term" value="P:iron-sulfur cluster assembly"/>
    <property type="evidence" value="ECO:0007669"/>
    <property type="project" value="InterPro"/>
</dbReference>
<dbReference type="EMBL" id="FOVR01000004">
    <property type="protein sequence ID" value="SFO26370.1"/>
    <property type="molecule type" value="Genomic_DNA"/>
</dbReference>
<dbReference type="PANTHER" id="PTHR43575">
    <property type="entry name" value="PROTEIN ABCI7, CHLOROPLASTIC"/>
    <property type="match status" value="1"/>
</dbReference>